<dbReference type="GO" id="GO:0044164">
    <property type="term" value="C:host cell cytosol"/>
    <property type="evidence" value="ECO:0007669"/>
    <property type="project" value="UniProtKB-SubCell"/>
</dbReference>
<dbReference type="Gene3D" id="3.40.50.11050">
    <property type="match status" value="1"/>
</dbReference>
<evidence type="ECO:0000259" key="23">
    <source>
        <dbReference type="PROSITE" id="PS51771"/>
    </source>
</evidence>
<evidence type="ECO:0000256" key="11">
    <source>
        <dbReference type="ARBA" id="ARBA00022801"/>
    </source>
</evidence>
<evidence type="ECO:0000313" key="25">
    <source>
        <dbReference type="Proteomes" id="UP000028002"/>
    </source>
</evidence>
<keyword evidence="12" id="KW-0788">Thiol protease</keyword>
<dbReference type="Pfam" id="PF11713">
    <property type="entry name" value="Peptidase_C80"/>
    <property type="match status" value="1"/>
</dbReference>
<sequence>MGKSLNSSTQYFFTGNYFADDNNNDINAIGFGGYIYARGGDDHITLGSIAAKVYTGTGHDTVVGGAAYLEIEDTSGDLSVKGGAGYANIDKSGDGGIAFSGAAGAVSMAHSGDHGNLDFAGVAAYNSLERKGLTGDIGFGGAGGYNELWHETDRGNLSFAGAGAGNNIDRTWFKSYQGSQGDVTFSGAGAANRISSRVERGDITFNGAGVDNHIVRKGKEGNIILHGAGASNRIERLYQSEDKYPQTHGDITFEGVGGYNKIYSNIAHGNINFSGAGAYNEITRSDMNPNIIYRNEGISGALEYARAEEIVLTTATMGGDFLRELQPVTGIKSTTEPNTYLFAFTDNRYTHVSKVQLQNDPVTGKLNYYTTSWYKIGNHLENLASQNICSPNGFIDINVNGAYRLFNLTVEHQKPMTVQGVEENVLVNEWVTYIVGTSVNVENIILSDAKMGGHAVCSDSQKVDVSAVKWNRQPNTYVYAKYIESHTKVVLVELVADPETGSLQYLAKAWNKAGDHTGDLANEDFSPANGYSPIEADGCTLSKLQYQFDTVYRISEQLERTEEFDQLDINESSGDINFIGAGGGNIIESSVTRGNVNFEGRGAANVIIKSGEQGNLTFHGAGLANVIVHQSRSGAMDVNAGGAANVLVRIGDGLYLAHLLAVGNISIHKGNGDSRVVMQGGYNTHTQIGHSHANWLATGGFNVMTQKGNGNISSVLSGGANVLTRLGAGDLVSGMFGGANIITHISDDGDRSDTTAIALGGANVLTKKGQGNVSALMGGGANVLTHIGDGNTTGVMLGGANILTKVGNGDVLGIMFGLGNVLTQIGDGQILGVMGAAGNIFTKVGNGTAIAAMIGAGNLFIHVGNGDAWALMGGLGNIFTKVGDGNALVLMAAAGNVFTHIGDGASVALMLAKGNIATKVGNGMVLSAMVGKANIFTHVGDGNTFAAMIGGANVLTKVGNDLTTALMLGKANIYSHVGDGTSMGLFAGELNVMTKIGDGTTLAVMSGQANIMTHAGKGLTGVLAQGEANIVTKVGDDFMGVVAVGKANIMTHVGDSVTAGVLFSQGNILTKVGDGTMVGLLSSDIGNVMTHIGSGTTVGFAKGKANFMTKIGDGTSVNAVWGEANILTHVGDGDRYNFAKGKENIITKVGNGQEVTVVQGDANAITYVGDGDDYTGAWGETNVITKVGAGRHVVLAKGDANIVTQIGQGDSFNALWSDKNIVTKVGDGRQVIVAKGQTNITTTVGNGLNVAATWGDLNVNTKVGDGVSVNMAWGNGNINTKVGNGLNVAVMKGESNANIQVGDGLAFNAAYARNNVAIKIGNGDFYCLSVNNLADNKFSLLFDNIKQTALGVGGSQAINYLVHGSESNTSGTRKGRGAINLAEVSAISGFDMEQVEPVSSDLNHHLSASVTDIDTPDTDSIENILNRKIKSISNKNKNLIINGDFEQEHLGWRSTNGIEAYNPADNYGLDNDWHGERVSELDVVGNTTLYQDLQDLYQGEIIILSFDFAGRSDMSAGDGMEVFWNGERVFSTSGDQTEWQNQTLRLMAKEGCNRVEFKGTGESDGLGYVLDNVVAEAEMSLIVNGDFEQGDYGWQSTHGIEAYSPASAYGLDDSDHGERVSELDTHANTTIYQDLHDLYEGEVISLSFDFADRPNAYRTNNGIRVLWNGEEVFSTTKGIAKWQHETLELIAQKGSNRIMFEGTGLNDGVGYILDNVVAKSESSLQASAITEYVKQDKAAQNALSDKEKAETDRQLLEQEKDKQLAVMAGLQSQLALTDQNALGMNGQAPSDAVKEEAQAVTDELVSMTQGLDTLDSYANHDGASGDMWRNRFAGGLLNSVQNKLNQASSASQQQLDNAQQVIITNQQEVKKAVATSEAGAMKSEQHCIGSIQDTVNAQINAELKKTEALSQQWRAGKAKDDANSRYQSAERRGKRDIAGAENKAAQAKENAKGAQQRGHAKPERVGAYGSGLSGEGYKSKDNAEIGSRINPVAVVNADGRFSQGLGKENLQALGHAEQAVNYLPLNTGLQQYVLNTPDTVLTDHSASQHHNAAKGDILQKIDNKIFDVRAHGKELRDHSFYFSQSSNLLEKLGEIIPEIGSVRLTKGDIAESKKLMQGLCFALSARYLIEERVHGLGGGKAYMMWLKDAIKAYNDTSVNKSTDIGSIESALLNRYRRQNIGPAIEDILSMQYSQSMDSSTVAARRAANAAYGGKLKANGLTGPNINNALNYEAEGYESVMDKLRNVNKSAYMTFMSEDHAMSVVVHKNRAQTVWSFYDPNYGAKSFADYDDFRRFMDSFHKGYLTKYKFQASEQKDQSFYVQFNKFEEGRIAKYDGLWKKARDGEQGYVLRALKEQGRNFTLGSGATGRVVDYGEDHITLEVTTKQGCKALVEVEGNNVKHAVNFVQLNVGKVFTYPTVNKLTLKAPIPALESLSSNDVVENKNVGSWERITVTPQTDGRETRFNGQVIIQTENDPVVAKAAANLAGKHPDSSVVVQLDSDGQYRVVYGDPAKLSGKLRWQIVGHGRGESEQNNSRLSGYSADELAVKLKQFNQHFGQADKPSHISIVGCSLISDDKRDGFARRFITALDKQGIRSDVSARRSEVAVDATGRKFTRDENNQWVNNLPDNKIIFRWDEQGELTTSTERVVRGIAESDINLSRVGIVNTDEPAKGAIAKNSNIFTGPEKRRTGINSHSGDRSNRNQWRYSGNIQINVGKGEFTAINWGTSNVGIKVGDGGFKSLAFGDNNLMVHIGDGESKHSFDIGGYQALEGAQMFIGNHNVSFNMGRSNDLIVMMDKSIPTPPLINPFDGAVHIADVLQGITRSDEGQTWLVAQNEQWTLAGAKKFIQDMSGLDQTSSVDYHTLIELDSQNERSSRVLKNDIELTLNKKYHAWLSSNGSRADSGNMSRADQFRQANETLAFNFAVGGQGADMQVTMGNWNVMFGDNIQSILDTNLGSLFGLMTQQFTATGLVKTTFTYNPHDLPRQLKNRVLGRLSGVGADTTFADIFGVDYTAEGRIVSRTGEPVDGVAILQEMIEIIGEFSGEQLKVFADPEKWLDGLRSGINMGVDGVKSFAESHGLKEKEIEEESQGLPGNTEKVQINRPTTDNSNPERTLGFNALNLPNLFATIFKQDKQTEMKSLVTNLKENLTADLLNMGEKTFDFLHNSGHLQGDGDIHMSMGNSNFNWGGDGKDLGAYLGDNNNFWGGRGDDVFYSMGISNIYTGGEGNDLGILMGRENMMFGGAGDDIAVMAGRINRVFMGEGNDQAFIFGEEGFIDAGSGQDYVITSGNDNRVDTGEGQDYAVTIGNNNQVDLNEGDDFARVFGNDNRIDGSTGNDVIKQMGYHAVIDGGEGDDHLIAAAMSKFSQFDGGEGQDLLVLGGYQNSFQGGAGVDSFVVSTEVIDNYVSDINAEDMIVLEGINWQNLWFQRSGYDLVLSVNRHIQDNTAQGIFESIGSVTFNDYFNGNRAKLVTKMGNKDPSEEREFITLANNAVDSLIQAMSGFSPAAGDNGFIANLDSKAKAAITTAWADTMIGRKRFA</sequence>
<dbReference type="InterPro" id="IPR020974">
    <property type="entry name" value="CPD_dom"/>
</dbReference>
<evidence type="ECO:0000256" key="3">
    <source>
        <dbReference type="ARBA" id="ARBA00004613"/>
    </source>
</evidence>
<keyword evidence="5" id="KW-0964">Secreted</keyword>
<evidence type="ECO:0000256" key="21">
    <source>
        <dbReference type="SAM" id="Coils"/>
    </source>
</evidence>
<evidence type="ECO:0000256" key="20">
    <source>
        <dbReference type="ARBA" id="ARBA00023586"/>
    </source>
</evidence>
<dbReference type="GO" id="GO:0020002">
    <property type="term" value="C:host cell plasma membrane"/>
    <property type="evidence" value="ECO:0007669"/>
    <property type="project" value="UniProtKB-SubCell"/>
</dbReference>
<gene>
    <name evidence="24" type="ORF">MEG1DRAFT_03715</name>
</gene>
<evidence type="ECO:0000256" key="10">
    <source>
        <dbReference type="ARBA" id="ARBA00022737"/>
    </source>
</evidence>
<evidence type="ECO:0000256" key="7">
    <source>
        <dbReference type="ARBA" id="ARBA00022670"/>
    </source>
</evidence>
<dbReference type="InterPro" id="IPR049824">
    <property type="entry name" value="RtxA-like_C80"/>
</dbReference>
<organism evidence="24 25">
    <name type="scientific">Photorhabdus temperata subsp. temperata Meg1</name>
    <dbReference type="NCBI Taxonomy" id="1393735"/>
    <lineage>
        <taxon>Bacteria</taxon>
        <taxon>Pseudomonadati</taxon>
        <taxon>Pseudomonadota</taxon>
        <taxon>Gammaproteobacteria</taxon>
        <taxon>Enterobacterales</taxon>
        <taxon>Morganellaceae</taxon>
        <taxon>Photorhabdus</taxon>
    </lineage>
</organism>
<evidence type="ECO:0000256" key="1">
    <source>
        <dbReference type="ARBA" id="ARBA00001946"/>
    </source>
</evidence>
<feature type="compositionally biased region" description="Low complexity" evidence="22">
    <location>
        <begin position="1939"/>
        <end position="1956"/>
    </location>
</feature>
<keyword evidence="18" id="KW-0472">Membrane</keyword>
<dbReference type="PRINTS" id="PR00313">
    <property type="entry name" value="CABNDNGRPT"/>
</dbReference>
<dbReference type="Gene3D" id="2.160.20.160">
    <property type="match status" value="1"/>
</dbReference>
<feature type="domain" description="Peptidase C80" evidence="23">
    <location>
        <begin position="2455"/>
        <end position="2635"/>
    </location>
</feature>
<dbReference type="SUPFAM" id="SSF51120">
    <property type="entry name" value="beta-Roll"/>
    <property type="match status" value="2"/>
</dbReference>
<evidence type="ECO:0000256" key="14">
    <source>
        <dbReference type="ARBA" id="ARBA00022842"/>
    </source>
</evidence>
<dbReference type="Proteomes" id="UP000028002">
    <property type="component" value="Unassembled WGS sequence"/>
</dbReference>
<keyword evidence="14" id="KW-0460">Magnesium</keyword>
<comment type="caution">
    <text evidence="24">The sequence shown here is derived from an EMBL/GenBank/DDBJ whole genome shotgun (WGS) entry which is preliminary data.</text>
</comment>
<dbReference type="Gene3D" id="2.60.120.260">
    <property type="entry name" value="Galactose-binding domain-like"/>
    <property type="match status" value="1"/>
</dbReference>
<dbReference type="Pfam" id="PF07634">
    <property type="entry name" value="RtxA"/>
    <property type="match status" value="37"/>
</dbReference>
<dbReference type="GO" id="GO:0006508">
    <property type="term" value="P:proteolysis"/>
    <property type="evidence" value="ECO:0007669"/>
    <property type="project" value="UniProtKB-KW"/>
</dbReference>
<keyword evidence="8" id="KW-0808">Transferase</keyword>
<dbReference type="GO" id="GO:0090729">
    <property type="term" value="F:toxin activity"/>
    <property type="evidence" value="ECO:0007669"/>
    <property type="project" value="UniProtKB-KW"/>
</dbReference>
<comment type="subcellular location">
    <subcellularLocation>
        <location evidence="2">Host cell membrane</location>
    </subcellularLocation>
    <subcellularLocation>
        <location evidence="20">Host cytoplasm</location>
        <location evidence="20">Host cytosol</location>
    </subcellularLocation>
    <subcellularLocation>
        <location evidence="3">Secreted</location>
    </subcellularLocation>
</comment>
<dbReference type="InterPro" id="IPR011049">
    <property type="entry name" value="Serralysin-like_metalloprot_C"/>
</dbReference>
<dbReference type="InterPro" id="IPR011509">
    <property type="entry name" value="RtxA_toxin"/>
</dbReference>
<evidence type="ECO:0000256" key="5">
    <source>
        <dbReference type="ARBA" id="ARBA00022525"/>
    </source>
</evidence>
<dbReference type="Pfam" id="PF03543">
    <property type="entry name" value="Peptidase_C58"/>
    <property type="match status" value="1"/>
</dbReference>
<evidence type="ECO:0000256" key="8">
    <source>
        <dbReference type="ARBA" id="ARBA00022679"/>
    </source>
</evidence>
<evidence type="ECO:0000256" key="6">
    <source>
        <dbReference type="ARBA" id="ARBA00022656"/>
    </source>
</evidence>
<evidence type="ECO:0000256" key="4">
    <source>
        <dbReference type="ARBA" id="ARBA00022511"/>
    </source>
</evidence>
<feature type="region of interest" description="Disordered" evidence="22">
    <location>
        <begin position="3087"/>
        <end position="3112"/>
    </location>
</feature>
<protein>
    <submittedName>
        <fullName evidence="24">RtxA repeat/Peptidase C80 family</fullName>
    </submittedName>
</protein>
<keyword evidence="7" id="KW-0645">Protease</keyword>
<keyword evidence="15" id="KW-1043">Host membrane</keyword>
<dbReference type="GO" id="GO:0008289">
    <property type="term" value="F:lipid binding"/>
    <property type="evidence" value="ECO:0007669"/>
    <property type="project" value="UniProtKB-KW"/>
</dbReference>
<evidence type="ECO:0000256" key="13">
    <source>
        <dbReference type="ARBA" id="ARBA00022813"/>
    </source>
</evidence>
<accession>A0A081RSL6</accession>
<evidence type="ECO:0000256" key="12">
    <source>
        <dbReference type="ARBA" id="ARBA00022807"/>
    </source>
</evidence>
<dbReference type="CDD" id="cd20501">
    <property type="entry name" value="C80_RtxA-like"/>
    <property type="match status" value="1"/>
</dbReference>
<evidence type="ECO:0000256" key="9">
    <source>
        <dbReference type="ARBA" id="ARBA00022723"/>
    </source>
</evidence>
<keyword evidence="13" id="KW-0068">Autocatalytic cleavage</keyword>
<dbReference type="InterPro" id="IPR006473">
    <property type="entry name" value="Peptidase_C58_Yopt"/>
</dbReference>
<keyword evidence="9" id="KW-0479">Metal-binding</keyword>
<evidence type="ECO:0000256" key="2">
    <source>
        <dbReference type="ARBA" id="ARBA00004165"/>
    </source>
</evidence>
<dbReference type="CDD" id="cd20494">
    <property type="entry name" value="C58_RtxA"/>
    <property type="match status" value="1"/>
</dbReference>
<reference evidence="24 25" key="1">
    <citation type="submission" date="2014-03" db="EMBL/GenBank/DDBJ databases">
        <title>Draft Genome of Photorhabdus temperata Meg1.</title>
        <authorList>
            <person name="Hurst S.G.IV."/>
            <person name="Morris K."/>
            <person name="Thomas K."/>
            <person name="Tisa L.S."/>
        </authorList>
    </citation>
    <scope>NUCLEOTIDE SEQUENCE [LARGE SCALE GENOMIC DNA]</scope>
    <source>
        <strain evidence="24 25">Meg1</strain>
    </source>
</reference>
<evidence type="ECO:0000256" key="15">
    <source>
        <dbReference type="ARBA" id="ARBA00022870"/>
    </source>
</evidence>
<dbReference type="Pfam" id="PF21735">
    <property type="entry name" value="RtxA_C"/>
    <property type="match status" value="7"/>
</dbReference>
<dbReference type="GO" id="GO:0005576">
    <property type="term" value="C:extracellular region"/>
    <property type="evidence" value="ECO:0007669"/>
    <property type="project" value="UniProtKB-SubCell"/>
</dbReference>
<evidence type="ECO:0000256" key="17">
    <source>
        <dbReference type="ARBA" id="ARBA00023121"/>
    </source>
</evidence>
<evidence type="ECO:0000256" key="22">
    <source>
        <dbReference type="SAM" id="MobiDB-lite"/>
    </source>
</evidence>
<evidence type="ECO:0000256" key="16">
    <source>
        <dbReference type="ARBA" id="ARBA00023026"/>
    </source>
</evidence>
<feature type="compositionally biased region" description="Basic and acidic residues" evidence="22">
    <location>
        <begin position="1917"/>
        <end position="1938"/>
    </location>
</feature>
<keyword evidence="21" id="KW-0175">Coiled coil</keyword>
<evidence type="ECO:0000313" key="24">
    <source>
        <dbReference type="EMBL" id="KER01669.1"/>
    </source>
</evidence>
<feature type="coiled-coil region" evidence="21">
    <location>
        <begin position="1739"/>
        <end position="1773"/>
    </location>
</feature>
<keyword evidence="16" id="KW-0843">Virulence</keyword>
<proteinExistence type="predicted"/>
<keyword evidence="19" id="KW-1035">Host cytoplasm</keyword>
<feature type="compositionally biased region" description="Polar residues" evidence="22">
    <location>
        <begin position="3098"/>
        <end position="3112"/>
    </location>
</feature>
<name>A0A081RSL6_PHOTE</name>
<dbReference type="RefSeq" id="WP_036840992.1">
    <property type="nucleotide sequence ID" value="NZ_CAWLUD010000074.1"/>
</dbReference>
<feature type="region of interest" description="Disordered" evidence="22">
    <location>
        <begin position="1911"/>
        <end position="1973"/>
    </location>
</feature>
<dbReference type="InterPro" id="IPR048568">
    <property type="entry name" value="RtxA_C"/>
</dbReference>
<dbReference type="GO" id="GO:0016740">
    <property type="term" value="F:transferase activity"/>
    <property type="evidence" value="ECO:0007669"/>
    <property type="project" value="UniProtKB-KW"/>
</dbReference>
<evidence type="ECO:0000256" key="19">
    <source>
        <dbReference type="ARBA" id="ARBA00023200"/>
    </source>
</evidence>
<dbReference type="PROSITE" id="PS51771">
    <property type="entry name" value="CGT_MARTX_CPD"/>
    <property type="match status" value="1"/>
</dbReference>
<keyword evidence="10" id="KW-0677">Repeat</keyword>
<comment type="cofactor">
    <cofactor evidence="1">
        <name>Mg(2+)</name>
        <dbReference type="ChEBI" id="CHEBI:18420"/>
    </cofactor>
</comment>
<keyword evidence="6" id="KW-0800">Toxin</keyword>
<dbReference type="GO" id="GO:0046872">
    <property type="term" value="F:metal ion binding"/>
    <property type="evidence" value="ECO:0007669"/>
    <property type="project" value="UniProtKB-KW"/>
</dbReference>
<dbReference type="GO" id="GO:0004197">
    <property type="term" value="F:cysteine-type endopeptidase activity"/>
    <property type="evidence" value="ECO:0007669"/>
    <property type="project" value="InterPro"/>
</dbReference>
<evidence type="ECO:0000256" key="18">
    <source>
        <dbReference type="ARBA" id="ARBA00023136"/>
    </source>
</evidence>
<keyword evidence="4" id="KW-1032">Host cell membrane</keyword>
<dbReference type="PATRIC" id="fig|1393735.3.peg.3800"/>
<dbReference type="InterPro" id="IPR038383">
    <property type="entry name" value="CPD_dom_sf"/>
</dbReference>
<keyword evidence="11" id="KW-0378">Hydrolase</keyword>
<dbReference type="NCBIfam" id="NF012221">
    <property type="entry name" value="MARTX_Nterm"/>
    <property type="match status" value="1"/>
</dbReference>
<keyword evidence="17" id="KW-0446">Lipid-binding</keyword>
<dbReference type="EMBL" id="JGVH01000074">
    <property type="protein sequence ID" value="KER01669.1"/>
    <property type="molecule type" value="Genomic_DNA"/>
</dbReference>